<dbReference type="InterPro" id="IPR029069">
    <property type="entry name" value="HotDog_dom_sf"/>
</dbReference>
<gene>
    <name evidence="4" type="ORF">FJTKL_09670</name>
</gene>
<keyword evidence="2" id="KW-0812">Transmembrane</keyword>
<dbReference type="Gene3D" id="3.10.129.10">
    <property type="entry name" value="Hotdog Thioesterase"/>
    <property type="match status" value="1"/>
</dbReference>
<dbReference type="InterPro" id="IPR006683">
    <property type="entry name" value="Thioestr_dom"/>
</dbReference>
<evidence type="ECO:0000313" key="4">
    <source>
        <dbReference type="EMBL" id="KAL2283918.1"/>
    </source>
</evidence>
<evidence type="ECO:0000313" key="5">
    <source>
        <dbReference type="Proteomes" id="UP001600888"/>
    </source>
</evidence>
<evidence type="ECO:0000256" key="1">
    <source>
        <dbReference type="SAM" id="MobiDB-lite"/>
    </source>
</evidence>
<name>A0ABR4EN96_9PEZI</name>
<evidence type="ECO:0000256" key="2">
    <source>
        <dbReference type="SAM" id="Phobius"/>
    </source>
</evidence>
<reference evidence="4 5" key="1">
    <citation type="submission" date="2024-03" db="EMBL/GenBank/DDBJ databases">
        <title>A high-quality draft genome sequence of Diaporthe vaccinii, a causative agent of upright dieback and viscid rot disease in cranberry plants.</title>
        <authorList>
            <person name="Sarrasin M."/>
            <person name="Lang B.F."/>
            <person name="Burger G."/>
        </authorList>
    </citation>
    <scope>NUCLEOTIDE SEQUENCE [LARGE SCALE GENOMIC DNA]</scope>
    <source>
        <strain evidence="4 5">IS7</strain>
    </source>
</reference>
<keyword evidence="5" id="KW-1185">Reference proteome</keyword>
<feature type="compositionally biased region" description="Low complexity" evidence="1">
    <location>
        <begin position="76"/>
        <end position="88"/>
    </location>
</feature>
<dbReference type="Proteomes" id="UP001600888">
    <property type="component" value="Unassembled WGS sequence"/>
</dbReference>
<feature type="transmembrane region" description="Helical" evidence="2">
    <location>
        <begin position="100"/>
        <end position="121"/>
    </location>
</feature>
<dbReference type="CDD" id="cd03443">
    <property type="entry name" value="PaaI_thioesterase"/>
    <property type="match status" value="1"/>
</dbReference>
<protein>
    <recommendedName>
        <fullName evidence="3">Thioesterase domain-containing protein</fullName>
    </recommendedName>
</protein>
<keyword evidence="2" id="KW-1133">Transmembrane helix</keyword>
<evidence type="ECO:0000259" key="3">
    <source>
        <dbReference type="Pfam" id="PF03061"/>
    </source>
</evidence>
<comment type="caution">
    <text evidence="4">The sequence shown here is derived from an EMBL/GenBank/DDBJ whole genome shotgun (WGS) entry which is preliminary data.</text>
</comment>
<proteinExistence type="predicted"/>
<feature type="region of interest" description="Disordered" evidence="1">
    <location>
        <begin position="26"/>
        <end position="97"/>
    </location>
</feature>
<feature type="compositionally biased region" description="Low complexity" evidence="1">
    <location>
        <begin position="39"/>
        <end position="53"/>
    </location>
</feature>
<dbReference type="SUPFAM" id="SSF54637">
    <property type="entry name" value="Thioesterase/thiol ester dehydrase-isomerase"/>
    <property type="match status" value="1"/>
</dbReference>
<dbReference type="PANTHER" id="PTHR47260">
    <property type="entry name" value="UPF0644 PROTEIN PB2B4.06"/>
    <property type="match status" value="1"/>
</dbReference>
<feature type="compositionally biased region" description="Polar residues" evidence="1">
    <location>
        <begin position="55"/>
        <end position="73"/>
    </location>
</feature>
<sequence>MSSFAAQGRLVARLAQQAQWRIAASQPQNLSAARATCQPRAISRRTPAATRTPRYSHSFSTSSRLLLEQQSPPGNAPSASQAQSHSSQPDPPPRRRRPRWVSAAIFLLLGLATGTGVRAVLSPPPPLLPGTDVDESLTRDIRAAAAQLPVVKHLLSDPAWSFHHEAYDGVPPEARPQRITTGPLAGSRGVGAYQHIFHNRATGEVVAVVYLGTGTIGWPGVVHGGAIATLLDEHSARAALKDLAAGGGGGLLTASLDIAYKRPTLSSDFYVLRARAVPEEGLAPEERGKRGRKVWVDATVETVDGKTCVECRSLFVSPKSVNLRRVPENF</sequence>
<dbReference type="PANTHER" id="PTHR47260:SF1">
    <property type="entry name" value="UPF0644 PROTEIN PB2B4.06"/>
    <property type="match status" value="1"/>
</dbReference>
<keyword evidence="2" id="KW-0472">Membrane</keyword>
<feature type="domain" description="Thioesterase" evidence="3">
    <location>
        <begin position="220"/>
        <end position="276"/>
    </location>
</feature>
<dbReference type="Pfam" id="PF03061">
    <property type="entry name" value="4HBT"/>
    <property type="match status" value="1"/>
</dbReference>
<accession>A0ABR4EN96</accession>
<organism evidence="4 5">
    <name type="scientific">Diaporthe vaccinii</name>
    <dbReference type="NCBI Taxonomy" id="105482"/>
    <lineage>
        <taxon>Eukaryota</taxon>
        <taxon>Fungi</taxon>
        <taxon>Dikarya</taxon>
        <taxon>Ascomycota</taxon>
        <taxon>Pezizomycotina</taxon>
        <taxon>Sordariomycetes</taxon>
        <taxon>Sordariomycetidae</taxon>
        <taxon>Diaporthales</taxon>
        <taxon>Diaporthaceae</taxon>
        <taxon>Diaporthe</taxon>
        <taxon>Diaporthe eres species complex</taxon>
    </lineage>
</organism>
<dbReference type="InterPro" id="IPR052061">
    <property type="entry name" value="PTE-AB_protein"/>
</dbReference>
<dbReference type="EMBL" id="JBAWTH010000040">
    <property type="protein sequence ID" value="KAL2283918.1"/>
    <property type="molecule type" value="Genomic_DNA"/>
</dbReference>